<protein>
    <recommendedName>
        <fullName evidence="2">NrfJ</fullName>
    </recommendedName>
</protein>
<feature type="non-terminal residue" evidence="1">
    <location>
        <position position="245"/>
    </location>
</feature>
<organism evidence="1">
    <name type="scientific">hydrothermal vent metagenome</name>
    <dbReference type="NCBI Taxonomy" id="652676"/>
    <lineage>
        <taxon>unclassified sequences</taxon>
        <taxon>metagenomes</taxon>
        <taxon>ecological metagenomes</taxon>
    </lineage>
</organism>
<dbReference type="PROSITE" id="PS51257">
    <property type="entry name" value="PROKAR_LIPOPROTEIN"/>
    <property type="match status" value="1"/>
</dbReference>
<accession>A0A3B0TQQ4</accession>
<reference evidence="1" key="1">
    <citation type="submission" date="2018-06" db="EMBL/GenBank/DDBJ databases">
        <authorList>
            <person name="Zhirakovskaya E."/>
        </authorList>
    </citation>
    <scope>NUCLEOTIDE SEQUENCE</scope>
</reference>
<gene>
    <name evidence="1" type="ORF">MNBD_BACTEROID04-995</name>
</gene>
<dbReference type="EMBL" id="UOER01000080">
    <property type="protein sequence ID" value="VAW20965.1"/>
    <property type="molecule type" value="Genomic_DNA"/>
</dbReference>
<sequence>MKNMKFYISLVISIVLLSACKTDKNESAKNKKGIHEVVTQEVIQVKDYTYMRVLEDGKEKWLAVPSFQAEVGKTYYFKNGMEMPNFESRELKRTFPTIYFVEGVSTNPNANPIQNKVNTVQDKVITNTIDTKAIDLSSKSKPKLEKKEIKIKPVSGAITINQLYKDAKQYEGKIVKIKGEVTKFNPKIMNKNWIHIQDGTEYNGKFDLTLVTNAEAKVGDVIVIEGKVSLNKDFGYGYFYELIVE</sequence>
<name>A0A3B0TQQ4_9ZZZZ</name>
<evidence type="ECO:0000313" key="1">
    <source>
        <dbReference type="EMBL" id="VAW20965.1"/>
    </source>
</evidence>
<proteinExistence type="predicted"/>
<dbReference type="AlphaFoldDB" id="A0A3B0TQQ4"/>
<evidence type="ECO:0008006" key="2">
    <source>
        <dbReference type="Google" id="ProtNLM"/>
    </source>
</evidence>